<name>A0A518CVX3_9BACT</name>
<dbReference type="Proteomes" id="UP000319342">
    <property type="component" value="Chromosome"/>
</dbReference>
<evidence type="ECO:0000313" key="2">
    <source>
        <dbReference type="Proteomes" id="UP000319342"/>
    </source>
</evidence>
<sequence>MLEVLIVVMVLTIAMTMVTGTMASASKLGPLQRERARASEAARAMLELLRIEPFHRVFELYNSDTEDDPAGPGTAPGPHFAVDGLPVPEGDADGMCGRVRLPEAKEAAGLFETVVDPRLGLPRDLNGNGEIDEDAVTVGYTLLPVEIIVEWESQGQVHQFAIQTMFVEPPE</sequence>
<protein>
    <recommendedName>
        <fullName evidence="3">Type II secretion system protein</fullName>
    </recommendedName>
</protein>
<dbReference type="EMBL" id="CP036290">
    <property type="protein sequence ID" value="QDU83373.1"/>
    <property type="molecule type" value="Genomic_DNA"/>
</dbReference>
<reference evidence="1 2" key="1">
    <citation type="submission" date="2019-02" db="EMBL/GenBank/DDBJ databases">
        <title>Deep-cultivation of Planctomycetes and their phenomic and genomic characterization uncovers novel biology.</title>
        <authorList>
            <person name="Wiegand S."/>
            <person name="Jogler M."/>
            <person name="Boedeker C."/>
            <person name="Pinto D."/>
            <person name="Vollmers J."/>
            <person name="Rivas-Marin E."/>
            <person name="Kohn T."/>
            <person name="Peeters S.H."/>
            <person name="Heuer A."/>
            <person name="Rast P."/>
            <person name="Oberbeckmann S."/>
            <person name="Bunk B."/>
            <person name="Jeske O."/>
            <person name="Meyerdierks A."/>
            <person name="Storesund J.E."/>
            <person name="Kallscheuer N."/>
            <person name="Luecker S."/>
            <person name="Lage O.M."/>
            <person name="Pohl T."/>
            <person name="Merkel B.J."/>
            <person name="Hornburger P."/>
            <person name="Mueller R.-W."/>
            <person name="Bruemmer F."/>
            <person name="Labrenz M."/>
            <person name="Spormann A.M."/>
            <person name="Op den Camp H."/>
            <person name="Overmann J."/>
            <person name="Amann R."/>
            <person name="Jetten M.S.M."/>
            <person name="Mascher T."/>
            <person name="Medema M.H."/>
            <person name="Devos D.P."/>
            <person name="Kaster A.-K."/>
            <person name="Ovreas L."/>
            <person name="Rohde M."/>
            <person name="Galperin M.Y."/>
            <person name="Jogler C."/>
        </authorList>
    </citation>
    <scope>NUCLEOTIDE SEQUENCE [LARGE SCALE GENOMIC DNA]</scope>
    <source>
        <strain evidence="1 2">Pla163</strain>
    </source>
</reference>
<evidence type="ECO:0000313" key="1">
    <source>
        <dbReference type="EMBL" id="QDU83373.1"/>
    </source>
</evidence>
<keyword evidence="2" id="KW-1185">Reference proteome</keyword>
<proteinExistence type="predicted"/>
<organism evidence="1 2">
    <name type="scientific">Rohdeia mirabilis</name>
    <dbReference type="NCBI Taxonomy" id="2528008"/>
    <lineage>
        <taxon>Bacteria</taxon>
        <taxon>Pseudomonadati</taxon>
        <taxon>Planctomycetota</taxon>
        <taxon>Planctomycetia</taxon>
        <taxon>Planctomycetia incertae sedis</taxon>
        <taxon>Rohdeia</taxon>
    </lineage>
</organism>
<dbReference type="AlphaFoldDB" id="A0A518CVX3"/>
<gene>
    <name evidence="1" type="ORF">Pla163_04720</name>
</gene>
<evidence type="ECO:0008006" key="3">
    <source>
        <dbReference type="Google" id="ProtNLM"/>
    </source>
</evidence>
<accession>A0A518CVX3</accession>